<dbReference type="EMBL" id="JAPRAT010000026">
    <property type="protein sequence ID" value="MCZ0704044.1"/>
    <property type="molecule type" value="Genomic_DNA"/>
</dbReference>
<dbReference type="RefSeq" id="WP_268780806.1">
    <property type="nucleotide sequence ID" value="NZ_JAPRAT010000026.1"/>
</dbReference>
<gene>
    <name evidence="1" type="ORF">OWO01_12550</name>
</gene>
<organism evidence="1 2">
    <name type="scientific">Natronobacillus azotifigens</name>
    <dbReference type="NCBI Taxonomy" id="472978"/>
    <lineage>
        <taxon>Bacteria</taxon>
        <taxon>Bacillati</taxon>
        <taxon>Bacillota</taxon>
        <taxon>Bacilli</taxon>
        <taxon>Bacillales</taxon>
        <taxon>Bacillaceae</taxon>
        <taxon>Natronobacillus</taxon>
    </lineage>
</organism>
<keyword evidence="2" id="KW-1185">Reference proteome</keyword>
<reference evidence="1" key="1">
    <citation type="submission" date="2022-11" db="EMBL/GenBank/DDBJ databases">
        <title>WGS of Natronobacillus azotifigens 24KS-1, an anaerobic diazotrophic haloalkaliphile from soda-rich habitats.</title>
        <authorList>
            <person name="Sorokin D.Y."/>
            <person name="Merkel A.Y."/>
        </authorList>
    </citation>
    <scope>NUCLEOTIDE SEQUENCE</scope>
    <source>
        <strain evidence="1">24KS-1</strain>
    </source>
</reference>
<dbReference type="Pfam" id="PF11116">
    <property type="entry name" value="DUF2624"/>
    <property type="match status" value="1"/>
</dbReference>
<evidence type="ECO:0000313" key="1">
    <source>
        <dbReference type="EMBL" id="MCZ0704044.1"/>
    </source>
</evidence>
<dbReference type="InterPro" id="IPR020277">
    <property type="entry name" value="DUF2624"/>
</dbReference>
<protein>
    <submittedName>
        <fullName evidence="1">DUF2624 domain-containing protein</fullName>
    </submittedName>
</protein>
<dbReference type="Proteomes" id="UP001084197">
    <property type="component" value="Unassembled WGS sequence"/>
</dbReference>
<evidence type="ECO:0000313" key="2">
    <source>
        <dbReference type="Proteomes" id="UP001084197"/>
    </source>
</evidence>
<comment type="caution">
    <text evidence="1">The sequence shown here is derived from an EMBL/GenBank/DDBJ whole genome shotgun (WGS) entry which is preliminary data.</text>
</comment>
<sequence>MQAFFQQMMMNKLNNLSTNELLHYATTYQIPISQKQANEIVQFLRTNKLNPTVESDRVRMFKQLEQITDKQTAQQAEMLFHQLIKQYGVEGWFK</sequence>
<accession>A0A9J6RF84</accession>
<dbReference type="AlphaFoldDB" id="A0A9J6RF84"/>
<proteinExistence type="predicted"/>
<name>A0A9J6RF84_9BACI</name>